<protein>
    <recommendedName>
        <fullName evidence="3">Ubiquitin-like domain-containing protein</fullName>
    </recommendedName>
</protein>
<organism evidence="4 5">
    <name type="scientific">Mycena venus</name>
    <dbReference type="NCBI Taxonomy" id="2733690"/>
    <lineage>
        <taxon>Eukaryota</taxon>
        <taxon>Fungi</taxon>
        <taxon>Dikarya</taxon>
        <taxon>Basidiomycota</taxon>
        <taxon>Agaricomycotina</taxon>
        <taxon>Agaricomycetes</taxon>
        <taxon>Agaricomycetidae</taxon>
        <taxon>Agaricales</taxon>
        <taxon>Marasmiineae</taxon>
        <taxon>Mycenaceae</taxon>
        <taxon>Mycena</taxon>
    </lineage>
</organism>
<dbReference type="EMBL" id="JACAZI010000005">
    <property type="protein sequence ID" value="KAF7359580.1"/>
    <property type="molecule type" value="Genomic_DNA"/>
</dbReference>
<feature type="transmembrane region" description="Helical" evidence="2">
    <location>
        <begin position="645"/>
        <end position="667"/>
    </location>
</feature>
<feature type="region of interest" description="Disordered" evidence="1">
    <location>
        <begin position="491"/>
        <end position="578"/>
    </location>
</feature>
<gene>
    <name evidence="4" type="ORF">MVEN_00681700</name>
</gene>
<evidence type="ECO:0000313" key="5">
    <source>
        <dbReference type="Proteomes" id="UP000620124"/>
    </source>
</evidence>
<proteinExistence type="predicted"/>
<dbReference type="Gene3D" id="1.25.40.10">
    <property type="entry name" value="Tetratricopeptide repeat domain"/>
    <property type="match status" value="1"/>
</dbReference>
<evidence type="ECO:0000256" key="2">
    <source>
        <dbReference type="SAM" id="Phobius"/>
    </source>
</evidence>
<evidence type="ECO:0000259" key="3">
    <source>
        <dbReference type="Pfam" id="PF22893"/>
    </source>
</evidence>
<feature type="compositionally biased region" description="Gly residues" evidence="1">
    <location>
        <begin position="204"/>
        <end position="213"/>
    </location>
</feature>
<feature type="transmembrane region" description="Helical" evidence="2">
    <location>
        <begin position="775"/>
        <end position="793"/>
    </location>
</feature>
<evidence type="ECO:0000313" key="4">
    <source>
        <dbReference type="EMBL" id="KAF7359580.1"/>
    </source>
</evidence>
<feature type="compositionally biased region" description="Polar residues" evidence="1">
    <location>
        <begin position="558"/>
        <end position="570"/>
    </location>
</feature>
<dbReference type="InterPro" id="IPR054464">
    <property type="entry name" value="ULD_fung"/>
</dbReference>
<feature type="region of interest" description="Disordered" evidence="1">
    <location>
        <begin position="186"/>
        <end position="243"/>
    </location>
</feature>
<dbReference type="OrthoDB" id="9991317at2759"/>
<keyword evidence="2" id="KW-1133">Transmembrane helix</keyword>
<feature type="domain" description="Ubiquitin-like" evidence="3">
    <location>
        <begin position="336"/>
        <end position="402"/>
    </location>
</feature>
<evidence type="ECO:0000256" key="1">
    <source>
        <dbReference type="SAM" id="MobiDB-lite"/>
    </source>
</evidence>
<feature type="transmembrane region" description="Helical" evidence="2">
    <location>
        <begin position="724"/>
        <end position="755"/>
    </location>
</feature>
<accession>A0A8H6YED7</accession>
<feature type="compositionally biased region" description="Basic and acidic residues" evidence="1">
    <location>
        <begin position="25"/>
        <end position="42"/>
    </location>
</feature>
<keyword evidence="2" id="KW-0472">Membrane</keyword>
<dbReference type="Proteomes" id="UP000620124">
    <property type="component" value="Unassembled WGS sequence"/>
</dbReference>
<dbReference type="Pfam" id="PF22893">
    <property type="entry name" value="ULD_2"/>
    <property type="match status" value="1"/>
</dbReference>
<feature type="transmembrane region" description="Helical" evidence="2">
    <location>
        <begin position="679"/>
        <end position="703"/>
    </location>
</feature>
<keyword evidence="5" id="KW-1185">Reference proteome</keyword>
<sequence>MEPTQNVALRAGPPRGPPNHRNRPRERGEGQDSKDVLTLDRVDDTVLEQEPREPPDRAGHLQSLAVSFIHRYWRSGDLQDLEAALKNSQTAVSLTPEGHPDHARRLQSLAALLRDRYQRLGDLRDLEAALQSGQEAVALAPEGHPDRARHLQSLAALLRDRYQRLGNLRDLEAALQNSQEAFALTPEGYTGHESKDVGTPDIWGGTGGLGGSGEGDDTAVDPEPLGSAEMNEQPESPDIRAPDQVDDMVVKQEPLGPPDMNQSESTDVADVKTMGGRSRSQLLEDILLLQRTSPTEDLFRHINSRGQGLASKKPVTLEPPPHIDSAFLIESSSHPGLRLNDFNGRQAYVPLELCRSWTDLCFFLDIFLRGDSHSHFITRENFGIRVEDKEDLLSRDTWDPWVSSVNGDLSFGEPHVTCDLYAIIDDESNSCPRCKEPNPVKDPLPGPGGLQRCVKCPFTFRVLYQVGPPTSAVPRISGILQETLSRVAMDVSDHPGSTSVSSESERINTPHSDFTYPPRPPDQHVSRATVIESSGTSLRSVPDKVLLRRRKPFEQDSGDGQTSSIRENQASPPPPSPPFPKDSMFFRILYAVFSLNFPNRYRKAAEKSHLPGSTPCATCSQLKHKLCETCYKPYEICYKRWGKQWTLMGGIAGGVLFSTLIALFQITSATDDPMVHVPVQLAIVCQGFGIAYASILSFTVGDLESERTDGIAWMDKVAQSPRNTFWSPAIMLSMPVAWIIWGVFCFAFAIMTFLLRSGTTDEPDENSRLSPHQAYAPRAITMLLFVVGMVYLVRILMTVTRIGSGHIGAV</sequence>
<keyword evidence="2" id="KW-0812">Transmembrane</keyword>
<feature type="transmembrane region" description="Helical" evidence="2">
    <location>
        <begin position="584"/>
        <end position="601"/>
    </location>
</feature>
<comment type="caution">
    <text evidence="4">The sequence shown here is derived from an EMBL/GenBank/DDBJ whole genome shotgun (WGS) entry which is preliminary data.</text>
</comment>
<feature type="region of interest" description="Disordered" evidence="1">
    <location>
        <begin position="1"/>
        <end position="42"/>
    </location>
</feature>
<reference evidence="4" key="1">
    <citation type="submission" date="2020-05" db="EMBL/GenBank/DDBJ databases">
        <title>Mycena genomes resolve the evolution of fungal bioluminescence.</title>
        <authorList>
            <person name="Tsai I.J."/>
        </authorList>
    </citation>
    <scope>NUCLEOTIDE SEQUENCE</scope>
    <source>
        <strain evidence="4">CCC161011</strain>
    </source>
</reference>
<dbReference type="InterPro" id="IPR011990">
    <property type="entry name" value="TPR-like_helical_dom_sf"/>
</dbReference>
<dbReference type="AlphaFoldDB" id="A0A8H6YED7"/>
<name>A0A8H6YED7_9AGAR</name>